<dbReference type="GO" id="GO:0042803">
    <property type="term" value="F:protein homodimerization activity"/>
    <property type="evidence" value="ECO:0007669"/>
    <property type="project" value="InterPro"/>
</dbReference>
<evidence type="ECO:0000256" key="8">
    <source>
        <dbReference type="ARBA" id="ARBA00072274"/>
    </source>
</evidence>
<evidence type="ECO:0000256" key="3">
    <source>
        <dbReference type="ARBA" id="ARBA00011738"/>
    </source>
</evidence>
<dbReference type="InterPro" id="IPR000740">
    <property type="entry name" value="GrpE"/>
</dbReference>
<keyword evidence="13" id="KW-0175">Coiled coil</keyword>
<dbReference type="Gene3D" id="3.90.20.20">
    <property type="match status" value="1"/>
</dbReference>
<dbReference type="PRINTS" id="PR00773">
    <property type="entry name" value="GRPEPROTEIN"/>
</dbReference>
<evidence type="ECO:0000256" key="11">
    <source>
        <dbReference type="RuleBase" id="RU000639"/>
    </source>
</evidence>
<dbReference type="Gene3D" id="2.30.22.10">
    <property type="entry name" value="Head domain of nucleotide exchange factor GrpE"/>
    <property type="match status" value="1"/>
</dbReference>
<dbReference type="SUPFAM" id="SSF51064">
    <property type="entry name" value="Head domain of nucleotide exchange factor GrpE"/>
    <property type="match status" value="1"/>
</dbReference>
<evidence type="ECO:0000256" key="5">
    <source>
        <dbReference type="ARBA" id="ARBA00023016"/>
    </source>
</evidence>
<proteinExistence type="inferred from homology"/>
<evidence type="ECO:0000313" key="15">
    <source>
        <dbReference type="Proteomes" id="UP000653472"/>
    </source>
</evidence>
<dbReference type="HAMAP" id="MF_01151">
    <property type="entry name" value="GrpE"/>
    <property type="match status" value="1"/>
</dbReference>
<dbReference type="NCBIfam" id="NF010738">
    <property type="entry name" value="PRK14140.1"/>
    <property type="match status" value="1"/>
</dbReference>
<dbReference type="GO" id="GO:0005829">
    <property type="term" value="C:cytosol"/>
    <property type="evidence" value="ECO:0007669"/>
    <property type="project" value="TreeGrafter"/>
</dbReference>
<evidence type="ECO:0000256" key="13">
    <source>
        <dbReference type="SAM" id="Coils"/>
    </source>
</evidence>
<dbReference type="SUPFAM" id="SSF58014">
    <property type="entry name" value="Coiled-coil domain of nucleotide exchange factor GrpE"/>
    <property type="match status" value="1"/>
</dbReference>
<evidence type="ECO:0000256" key="9">
    <source>
        <dbReference type="ARBA" id="ARBA00076414"/>
    </source>
</evidence>
<dbReference type="GO" id="GO:0051082">
    <property type="term" value="F:unfolded protein binding"/>
    <property type="evidence" value="ECO:0007669"/>
    <property type="project" value="TreeGrafter"/>
</dbReference>
<dbReference type="FunFam" id="2.30.22.10:FF:000001">
    <property type="entry name" value="Protein GrpE"/>
    <property type="match status" value="1"/>
</dbReference>
<comment type="subunit">
    <text evidence="3 10">Homodimer.</text>
</comment>
<dbReference type="RefSeq" id="WP_168148474.1">
    <property type="nucleotide sequence ID" value="NZ_JAAVXB010000006.1"/>
</dbReference>
<protein>
    <recommendedName>
        <fullName evidence="8 10">Protein GrpE</fullName>
    </recommendedName>
    <alternativeName>
        <fullName evidence="9 10">HSP-70 cofactor</fullName>
    </alternativeName>
</protein>
<dbReference type="InterPro" id="IPR013805">
    <property type="entry name" value="GrpE_CC"/>
</dbReference>
<evidence type="ECO:0000256" key="4">
    <source>
        <dbReference type="ARBA" id="ARBA00022490"/>
    </source>
</evidence>
<dbReference type="Pfam" id="PF01025">
    <property type="entry name" value="GrpE"/>
    <property type="match status" value="1"/>
</dbReference>
<evidence type="ECO:0000256" key="7">
    <source>
        <dbReference type="ARBA" id="ARBA00053401"/>
    </source>
</evidence>
<accession>A0A969WBP1</accession>
<evidence type="ECO:0000256" key="12">
    <source>
        <dbReference type="RuleBase" id="RU004478"/>
    </source>
</evidence>
<dbReference type="AlphaFoldDB" id="A0A969WBP1"/>
<dbReference type="NCBIfam" id="NF010748">
    <property type="entry name" value="PRK14150.1"/>
    <property type="match status" value="1"/>
</dbReference>
<keyword evidence="6 10" id="KW-0143">Chaperone</keyword>
<dbReference type="Proteomes" id="UP000653472">
    <property type="component" value="Unassembled WGS sequence"/>
</dbReference>
<evidence type="ECO:0000256" key="10">
    <source>
        <dbReference type="HAMAP-Rule" id="MF_01151"/>
    </source>
</evidence>
<gene>
    <name evidence="10 14" type="primary">grpE</name>
    <name evidence="14" type="ORF">G7Y82_12580</name>
</gene>
<dbReference type="PANTHER" id="PTHR21237">
    <property type="entry name" value="GRPE PROTEIN"/>
    <property type="match status" value="1"/>
</dbReference>
<dbReference type="PROSITE" id="PS01071">
    <property type="entry name" value="GRPE"/>
    <property type="match status" value="1"/>
</dbReference>
<evidence type="ECO:0000313" key="14">
    <source>
        <dbReference type="EMBL" id="NKF23155.1"/>
    </source>
</evidence>
<sequence length="175" mass="18921">MTDTPEPAETPTEPGFDELEALRQQINDAEARAAAAQDAQLRAVADLENTRRRLERDAANSLKYAAEKLLGELLAVADSLELGLKAAEGADGSVKAMGEGMELTYRQLMSVLEKNGVKQLDPTGQPFNPDFHQAMSMAPSADVPANHVLAVMQKGYSLHERLLRPAMVVVARAPE</sequence>
<evidence type="ECO:0000256" key="2">
    <source>
        <dbReference type="ARBA" id="ARBA00009054"/>
    </source>
</evidence>
<comment type="function">
    <text evidence="7 10 11">Participates actively in the response to hyperosmotic and heat shock by preventing the aggregation of stress-denatured proteins, in association with DnaK and GrpE. It is the nucleotide exchange factor for DnaK and may function as a thermosensor. Unfolded proteins bind initially to DnaJ; upon interaction with the DnaJ-bound protein, DnaK hydrolyzes its bound ATP, resulting in the formation of a stable complex. GrpE releases ADP from DnaK; ATP binding to DnaK triggers the release of the substrate protein, thus completing the reaction cycle. Several rounds of ATP-dependent interactions between DnaJ, DnaK and GrpE are required for fully efficient folding.</text>
</comment>
<keyword evidence="15" id="KW-1185">Reference proteome</keyword>
<dbReference type="GO" id="GO:0051087">
    <property type="term" value="F:protein-folding chaperone binding"/>
    <property type="evidence" value="ECO:0007669"/>
    <property type="project" value="InterPro"/>
</dbReference>
<name>A0A969WBP1_9GAMM</name>
<evidence type="ECO:0000256" key="6">
    <source>
        <dbReference type="ARBA" id="ARBA00023186"/>
    </source>
</evidence>
<comment type="caution">
    <text evidence="14">The sequence shown here is derived from an EMBL/GenBank/DDBJ whole genome shotgun (WGS) entry which is preliminary data.</text>
</comment>
<dbReference type="GO" id="GO:0006457">
    <property type="term" value="P:protein folding"/>
    <property type="evidence" value="ECO:0007669"/>
    <property type="project" value="InterPro"/>
</dbReference>
<comment type="similarity">
    <text evidence="2 10 12">Belongs to the GrpE family.</text>
</comment>
<feature type="coiled-coil region" evidence="13">
    <location>
        <begin position="19"/>
        <end position="57"/>
    </location>
</feature>
<dbReference type="CDD" id="cd00446">
    <property type="entry name" value="GrpE"/>
    <property type="match status" value="1"/>
</dbReference>
<keyword evidence="5 10" id="KW-0346">Stress response</keyword>
<evidence type="ECO:0000256" key="1">
    <source>
        <dbReference type="ARBA" id="ARBA00004496"/>
    </source>
</evidence>
<organism evidence="14 15">
    <name type="scientific">Solimonas marina</name>
    <dbReference type="NCBI Taxonomy" id="2714601"/>
    <lineage>
        <taxon>Bacteria</taxon>
        <taxon>Pseudomonadati</taxon>
        <taxon>Pseudomonadota</taxon>
        <taxon>Gammaproteobacteria</taxon>
        <taxon>Nevskiales</taxon>
        <taxon>Nevskiaceae</taxon>
        <taxon>Solimonas</taxon>
    </lineage>
</organism>
<dbReference type="EMBL" id="JAAVXB010000006">
    <property type="protein sequence ID" value="NKF23155.1"/>
    <property type="molecule type" value="Genomic_DNA"/>
</dbReference>
<reference evidence="14" key="1">
    <citation type="submission" date="2020-03" db="EMBL/GenBank/DDBJ databases">
        <title>Solimonas marina sp. nov., isolated from deep seawater of the Pacific Ocean.</title>
        <authorList>
            <person name="Liu X."/>
            <person name="Lai Q."/>
            <person name="Sun F."/>
            <person name="Gai Y."/>
            <person name="Li G."/>
            <person name="Shao Z."/>
        </authorList>
    </citation>
    <scope>NUCLEOTIDE SEQUENCE</scope>
    <source>
        <strain evidence="14">C16B3</strain>
    </source>
</reference>
<dbReference type="InterPro" id="IPR009012">
    <property type="entry name" value="GrpE_head"/>
</dbReference>
<dbReference type="GO" id="GO:0000774">
    <property type="term" value="F:adenyl-nucleotide exchange factor activity"/>
    <property type="evidence" value="ECO:0007669"/>
    <property type="project" value="InterPro"/>
</dbReference>
<keyword evidence="4 10" id="KW-0963">Cytoplasm</keyword>
<dbReference type="NCBIfam" id="NF010737">
    <property type="entry name" value="PRK14139.1"/>
    <property type="match status" value="1"/>
</dbReference>
<dbReference type="PANTHER" id="PTHR21237:SF23">
    <property type="entry name" value="GRPE PROTEIN HOMOLOG, MITOCHONDRIAL"/>
    <property type="match status" value="1"/>
</dbReference>
<comment type="subcellular location">
    <subcellularLocation>
        <location evidence="1 10">Cytoplasm</location>
    </subcellularLocation>
</comment>